<evidence type="ECO:0000313" key="2">
    <source>
        <dbReference type="Proteomes" id="UP001144471"/>
    </source>
</evidence>
<dbReference type="Proteomes" id="UP001144471">
    <property type="component" value="Unassembled WGS sequence"/>
</dbReference>
<evidence type="ECO:0000313" key="1">
    <source>
        <dbReference type="EMBL" id="GLI54720.1"/>
    </source>
</evidence>
<dbReference type="EMBL" id="BSDY01000001">
    <property type="protein sequence ID" value="GLI54720.1"/>
    <property type="molecule type" value="Genomic_DNA"/>
</dbReference>
<comment type="caution">
    <text evidence="1">The sequence shown here is derived from an EMBL/GenBank/DDBJ whole genome shotgun (WGS) entry which is preliminary data.</text>
</comment>
<accession>A0A9W6GIS0</accession>
<sequence length="394" mass="45980">MRELIFIFPSEGKQSKNRMIENYIIPYIKWSARYGFDFPVGEIKYIDEERKLREASLDLTLLDESARKVYEEKMKEKPERCFYLVPHDRIFEGISETWRRGELSELSSLGGNPERIEILSEMGSYIDSHPEFKEFFWSHLADTLLYKFLPEVRDLVVHRALDLIVSEISKNYEKHWKGINVSLIGHGMGTGIASDLTEEYYRITHSRSKERNRYPVVNSLVQISNISHLMVGEGLNLSRDNPRYNDLPSRAGVGCERYSTYGHRGDILTLDGMEFAPERWERSSYTAGGNRSVHLTGEVLGGRAIEDMEVMEITERLHSFEHYVSNPEILLDLIKRMDTFRYWGSCREDLEKAMKIYKERYVLREEDTLERILREIDEKGIGELLKKLLAGLKG</sequence>
<gene>
    <name evidence="1" type="ORF">PM10SUCC1_02350</name>
</gene>
<proteinExistence type="predicted"/>
<organism evidence="1 2">
    <name type="scientific">Propionigenium maris DSM 9537</name>
    <dbReference type="NCBI Taxonomy" id="1123000"/>
    <lineage>
        <taxon>Bacteria</taxon>
        <taxon>Fusobacteriati</taxon>
        <taxon>Fusobacteriota</taxon>
        <taxon>Fusobacteriia</taxon>
        <taxon>Fusobacteriales</taxon>
        <taxon>Fusobacteriaceae</taxon>
        <taxon>Propionigenium</taxon>
    </lineage>
</organism>
<keyword evidence="2" id="KW-1185">Reference proteome</keyword>
<dbReference type="RefSeq" id="WP_281832655.1">
    <property type="nucleotide sequence ID" value="NZ_BSDY01000001.1"/>
</dbReference>
<reference evidence="1" key="1">
    <citation type="submission" date="2022-12" db="EMBL/GenBank/DDBJ databases">
        <title>Reference genome sequencing for broad-spectrum identification of bacterial and archaeal isolates by mass spectrometry.</title>
        <authorList>
            <person name="Sekiguchi Y."/>
            <person name="Tourlousse D.M."/>
        </authorList>
    </citation>
    <scope>NUCLEOTIDE SEQUENCE</scope>
    <source>
        <strain evidence="1">10succ1</strain>
    </source>
</reference>
<protein>
    <submittedName>
        <fullName evidence="1">Uncharacterized protein</fullName>
    </submittedName>
</protein>
<name>A0A9W6GIS0_9FUSO</name>
<dbReference type="AlphaFoldDB" id="A0A9W6GIS0"/>